<keyword evidence="2" id="KW-1185">Reference proteome</keyword>
<evidence type="ECO:0000313" key="2">
    <source>
        <dbReference type="Proteomes" id="UP000037848"/>
    </source>
</evidence>
<dbReference type="EMBL" id="LHPH01000004">
    <property type="protein sequence ID" value="KPH64753.1"/>
    <property type="molecule type" value="Genomic_DNA"/>
</dbReference>
<evidence type="ECO:0000313" key="1">
    <source>
        <dbReference type="EMBL" id="KPH64753.1"/>
    </source>
</evidence>
<dbReference type="Proteomes" id="UP000037848">
    <property type="component" value="Unassembled WGS sequence"/>
</dbReference>
<dbReference type="RefSeq" id="WP_054205435.1">
    <property type="nucleotide sequence ID" value="NZ_LHPH01000004.1"/>
</dbReference>
<dbReference type="STRING" id="187330.AMS58_12520"/>
<gene>
    <name evidence="1" type="ORF">ADS77_04665</name>
</gene>
<proteinExistence type="predicted"/>
<dbReference type="OrthoDB" id="6120633at2"/>
<accession>A0A0N1ER56</accession>
<dbReference type="PATRIC" id="fig|187330.3.peg.2694"/>
<protein>
    <submittedName>
        <fullName evidence="1">Uncharacterized protein</fullName>
    </submittedName>
</protein>
<sequence>MKSEIRYRFQSGQVANRFLNELKHWPIADVKTTLLNGGFDVKVSYYFDSAEFDYTCAELDDLAARHEGKEVT</sequence>
<comment type="caution">
    <text evidence="1">The sequence shown here is derived from an EMBL/GenBank/DDBJ whole genome shotgun (WGS) entry which is preliminary data.</text>
</comment>
<reference evidence="1 2" key="1">
    <citation type="submission" date="2015-08" db="EMBL/GenBank/DDBJ databases">
        <title>Draft Genome Sequence of Pseudoalteromonas porphyrae UCD-SED14.</title>
        <authorList>
            <person name="Coil D.A."/>
            <person name="Jospin G."/>
            <person name="Lee R.D."/>
            <person name="Eisen J.A."/>
        </authorList>
    </citation>
    <scope>NUCLEOTIDE SEQUENCE [LARGE SCALE GENOMIC DNA]</scope>
    <source>
        <strain evidence="1 2">UCD-SED14</strain>
    </source>
</reference>
<name>A0A0N1ER56_9GAMM</name>
<dbReference type="AlphaFoldDB" id="A0A0N1ER56"/>
<organism evidence="1 2">
    <name type="scientific">Pseudoalteromonas porphyrae</name>
    <dbReference type="NCBI Taxonomy" id="187330"/>
    <lineage>
        <taxon>Bacteria</taxon>
        <taxon>Pseudomonadati</taxon>
        <taxon>Pseudomonadota</taxon>
        <taxon>Gammaproteobacteria</taxon>
        <taxon>Alteromonadales</taxon>
        <taxon>Pseudoalteromonadaceae</taxon>
        <taxon>Pseudoalteromonas</taxon>
    </lineage>
</organism>